<organism evidence="2 3">
    <name type="scientific">Clostridium neonatale</name>
    <dbReference type="NCBI Taxonomy" id="137838"/>
    <lineage>
        <taxon>Bacteria</taxon>
        <taxon>Bacillati</taxon>
        <taxon>Bacillota</taxon>
        <taxon>Clostridia</taxon>
        <taxon>Eubacteriales</taxon>
        <taxon>Clostridiaceae</taxon>
        <taxon>Clostridium</taxon>
    </lineage>
</organism>
<keyword evidence="3" id="KW-1185">Reference proteome</keyword>
<feature type="transmembrane region" description="Helical" evidence="1">
    <location>
        <begin position="218"/>
        <end position="246"/>
    </location>
</feature>
<name>A0A2A7MHZ4_9CLOT</name>
<dbReference type="PANTHER" id="PTHR40076:SF1">
    <property type="entry name" value="MEMBRANE PROTEIN"/>
    <property type="match status" value="1"/>
</dbReference>
<evidence type="ECO:0000313" key="3">
    <source>
        <dbReference type="Proteomes" id="UP000220840"/>
    </source>
</evidence>
<comment type="caution">
    <text evidence="2">The sequence shown here is derived from an EMBL/GenBank/DDBJ whole genome shotgun (WGS) entry which is preliminary data.</text>
</comment>
<proteinExistence type="predicted"/>
<dbReference type="Proteomes" id="UP000220840">
    <property type="component" value="Unassembled WGS sequence"/>
</dbReference>
<dbReference type="Pfam" id="PF06161">
    <property type="entry name" value="DUF975"/>
    <property type="match status" value="1"/>
</dbReference>
<reference evidence="2 3" key="1">
    <citation type="submission" date="2017-10" db="EMBL/GenBank/DDBJ databases">
        <title>Effective Description of Clostridium neonatale sp. nov. linked to necrotizing enterocolitis in neonates and a clarification of species assignable to the genus Clostridium (Prazmowski 1880) emend. Lawson and Rainey 2016.</title>
        <authorList>
            <person name="Bernard K."/>
            <person name="Burdz T."/>
            <person name="Wiebe D."/>
            <person name="Balcewich B."/>
            <person name="Alfa M."/>
            <person name="Bernier A.-M."/>
        </authorList>
    </citation>
    <scope>NUCLEOTIDE SEQUENCE [LARGE SCALE GENOMIC DNA]</scope>
    <source>
        <strain evidence="2 3">LCDC99A005</strain>
    </source>
</reference>
<dbReference type="AlphaFoldDB" id="A0A2A7MHZ4"/>
<keyword evidence="1" id="KW-0812">Transmembrane</keyword>
<dbReference type="OrthoDB" id="9784844at2"/>
<gene>
    <name evidence="2" type="ORF">CQ394_05545</name>
</gene>
<feature type="transmembrane region" description="Helical" evidence="1">
    <location>
        <begin position="21"/>
        <end position="45"/>
    </location>
</feature>
<protein>
    <submittedName>
        <fullName evidence="2">DUF975 domain-containing protein</fullName>
    </submittedName>
</protein>
<dbReference type="InterPro" id="IPR010380">
    <property type="entry name" value="DUF975"/>
</dbReference>
<dbReference type="PANTHER" id="PTHR40076">
    <property type="entry name" value="MEMBRANE PROTEIN-RELATED"/>
    <property type="match status" value="1"/>
</dbReference>
<keyword evidence="1" id="KW-0472">Membrane</keyword>
<feature type="transmembrane region" description="Helical" evidence="1">
    <location>
        <begin position="162"/>
        <end position="187"/>
    </location>
</feature>
<keyword evidence="1" id="KW-1133">Transmembrane helix</keyword>
<accession>A0A2A7MHZ4</accession>
<dbReference type="RefSeq" id="WP_058295348.1">
    <property type="nucleotide sequence ID" value="NZ_CAMRXB010000059.1"/>
</dbReference>
<feature type="transmembrane region" description="Helical" evidence="1">
    <location>
        <begin position="57"/>
        <end position="75"/>
    </location>
</feature>
<dbReference type="STRING" id="137838.GCA_001458595_02577"/>
<sequence>MNWISCSDLRREARNSLRGRWGLAVGTFLIGGIITCIPNIISSFMNNTVGTINSNTVILITCITAIIFSIIRALLEVVIEYGRCHFSLNIAEDKNADVVDIFSGFKNILKLLLVWIITGIGFNILLLPVYALIIISALYFAYGSISYFNGGYGSIAPDILSGAFGFIGILIILSIITTIACIILDAFMSQTYYILKENHSESIINCIKNSFKMMKGHIWNYIILNLSFIGWGILCIFTLGIGFLWLTPYTQITKAKFYLKIKEAYYFNNMRINE</sequence>
<evidence type="ECO:0000313" key="2">
    <source>
        <dbReference type="EMBL" id="PEG31190.1"/>
    </source>
</evidence>
<feature type="transmembrane region" description="Helical" evidence="1">
    <location>
        <begin position="112"/>
        <end position="142"/>
    </location>
</feature>
<dbReference type="EMBL" id="PDCJ01000001">
    <property type="protein sequence ID" value="PEG31190.1"/>
    <property type="molecule type" value="Genomic_DNA"/>
</dbReference>
<evidence type="ECO:0000256" key="1">
    <source>
        <dbReference type="SAM" id="Phobius"/>
    </source>
</evidence>